<dbReference type="EMBL" id="BARW01033973">
    <property type="protein sequence ID" value="GAJ02910.1"/>
    <property type="molecule type" value="Genomic_DNA"/>
</dbReference>
<comment type="caution">
    <text evidence="1">The sequence shown here is derived from an EMBL/GenBank/DDBJ whole genome shotgun (WGS) entry which is preliminary data.</text>
</comment>
<feature type="non-terminal residue" evidence="1">
    <location>
        <position position="1"/>
    </location>
</feature>
<name>X1VAT3_9ZZZZ</name>
<sequence length="103" mass="10862">GGIAAAVPVDAAVAGERVASEWTIHVDTTGNYLFDFIENTGIPAPSIPDYTTAPVSLPLIAGATYKVFIQNTTVNTDLDTNIMAAASFPFNASMIIISKWRSS</sequence>
<proteinExistence type="predicted"/>
<organism evidence="1">
    <name type="scientific">marine sediment metagenome</name>
    <dbReference type="NCBI Taxonomy" id="412755"/>
    <lineage>
        <taxon>unclassified sequences</taxon>
        <taxon>metagenomes</taxon>
        <taxon>ecological metagenomes</taxon>
    </lineage>
</organism>
<accession>X1VAT3</accession>
<reference evidence="1" key="1">
    <citation type="journal article" date="2014" name="Front. Microbiol.">
        <title>High frequency of phylogenetically diverse reductive dehalogenase-homologous genes in deep subseafloor sedimentary metagenomes.</title>
        <authorList>
            <person name="Kawai M."/>
            <person name="Futagami T."/>
            <person name="Toyoda A."/>
            <person name="Takaki Y."/>
            <person name="Nishi S."/>
            <person name="Hori S."/>
            <person name="Arai W."/>
            <person name="Tsubouchi T."/>
            <person name="Morono Y."/>
            <person name="Uchiyama I."/>
            <person name="Ito T."/>
            <person name="Fujiyama A."/>
            <person name="Inagaki F."/>
            <person name="Takami H."/>
        </authorList>
    </citation>
    <scope>NUCLEOTIDE SEQUENCE</scope>
    <source>
        <strain evidence="1">Expedition CK06-06</strain>
    </source>
</reference>
<dbReference type="AlphaFoldDB" id="X1VAT3"/>
<evidence type="ECO:0000313" key="1">
    <source>
        <dbReference type="EMBL" id="GAJ02910.1"/>
    </source>
</evidence>
<protein>
    <submittedName>
        <fullName evidence="1">Uncharacterized protein</fullName>
    </submittedName>
</protein>
<gene>
    <name evidence="1" type="ORF">S12H4_53379</name>
</gene>